<name>A0A915K2I5_ROMCU</name>
<dbReference type="AlphaFoldDB" id="A0A915K2I5"/>
<reference evidence="2" key="1">
    <citation type="submission" date="2022-11" db="UniProtKB">
        <authorList>
            <consortium name="WormBaseParasite"/>
        </authorList>
    </citation>
    <scope>IDENTIFICATION</scope>
</reference>
<protein>
    <submittedName>
        <fullName evidence="2">Uncharacterized protein</fullName>
    </submittedName>
</protein>
<keyword evidence="1" id="KW-1185">Reference proteome</keyword>
<dbReference type="WBParaSite" id="nRc.2.0.1.t32415-RA">
    <property type="protein sequence ID" value="nRc.2.0.1.t32415-RA"/>
    <property type="gene ID" value="nRc.2.0.1.g32415"/>
</dbReference>
<evidence type="ECO:0000313" key="1">
    <source>
        <dbReference type="Proteomes" id="UP000887565"/>
    </source>
</evidence>
<dbReference type="Proteomes" id="UP000887565">
    <property type="component" value="Unplaced"/>
</dbReference>
<sequence>MFENSMLDDEQLASHLWNILLPGARAQWMGANHVDHRWLQIEVAGTLVGKIFLPPKLSKCPPTGKRMQKTMTIMPNSGEQLTESNLLHESELKETIVKLPEEKKCKIGKVVCASVVPTKEDLTCEVLKAEKDKLLSETEYYIQKTKESTAVERLQKRFTMKTWIKINAKRMII</sequence>
<proteinExistence type="predicted"/>
<evidence type="ECO:0000313" key="2">
    <source>
        <dbReference type="WBParaSite" id="nRc.2.0.1.t32415-RA"/>
    </source>
</evidence>
<organism evidence="1 2">
    <name type="scientific">Romanomermis culicivorax</name>
    <name type="common">Nematode worm</name>
    <dbReference type="NCBI Taxonomy" id="13658"/>
    <lineage>
        <taxon>Eukaryota</taxon>
        <taxon>Metazoa</taxon>
        <taxon>Ecdysozoa</taxon>
        <taxon>Nematoda</taxon>
        <taxon>Enoplea</taxon>
        <taxon>Dorylaimia</taxon>
        <taxon>Mermithida</taxon>
        <taxon>Mermithoidea</taxon>
        <taxon>Mermithidae</taxon>
        <taxon>Romanomermis</taxon>
    </lineage>
</organism>
<accession>A0A915K2I5</accession>